<evidence type="ECO:0000313" key="7">
    <source>
        <dbReference type="Proteomes" id="UP001164746"/>
    </source>
</evidence>
<evidence type="ECO:0000256" key="4">
    <source>
        <dbReference type="ARBA" id="ARBA00023180"/>
    </source>
</evidence>
<evidence type="ECO:0000313" key="6">
    <source>
        <dbReference type="EMBL" id="WAQ93442.1"/>
    </source>
</evidence>
<feature type="domain" description="WxxW" evidence="5">
    <location>
        <begin position="13"/>
        <end position="103"/>
    </location>
</feature>
<evidence type="ECO:0000256" key="3">
    <source>
        <dbReference type="ARBA" id="ARBA00022729"/>
    </source>
</evidence>
<evidence type="ECO:0000256" key="1">
    <source>
        <dbReference type="ARBA" id="ARBA00004613"/>
    </source>
</evidence>
<sequence length="253" mass="28920">MTTLMPYICVPGWTLFMSADTPGTLNTWKKSGPGDTEAIAELRNLYGFCAKPTGIQCRTKVDKLLYTLSLDFYTVCTLEKGFECLNSAQGGFQCEDYEVSFHCVSFINIFPTGQDTGSPTFLPPSEAPANATAMTQVKPQPAHKRGCLMLKLPVCKLAVCGTRLTRYRYTNFEATRSSYRYANSEDTKSTRYRYANFGYTRSTRYRYANFDDKRSTRKRYANSDDTRSTRYRYANSDETRSTRYRYPYSTATE</sequence>
<accession>A0ABY7D6Z8</accession>
<evidence type="ECO:0000259" key="5">
    <source>
        <dbReference type="Pfam" id="PF13330"/>
    </source>
</evidence>
<proteinExistence type="predicted"/>
<evidence type="ECO:0000256" key="2">
    <source>
        <dbReference type="ARBA" id="ARBA00022525"/>
    </source>
</evidence>
<dbReference type="InterPro" id="IPR025155">
    <property type="entry name" value="WxxW_domain"/>
</dbReference>
<dbReference type="Pfam" id="PF13330">
    <property type="entry name" value="Mucin2_WxxW"/>
    <property type="match status" value="1"/>
</dbReference>
<keyword evidence="2" id="KW-0964">Secreted</keyword>
<gene>
    <name evidence="6" type="ORF">MAR_005913</name>
</gene>
<name>A0ABY7D6Z8_MYAAR</name>
<dbReference type="Proteomes" id="UP001164746">
    <property type="component" value="Chromosome 1"/>
</dbReference>
<keyword evidence="7" id="KW-1185">Reference proteome</keyword>
<comment type="subcellular location">
    <subcellularLocation>
        <location evidence="1">Secreted</location>
    </subcellularLocation>
</comment>
<dbReference type="EMBL" id="CP111012">
    <property type="protein sequence ID" value="WAQ93442.1"/>
    <property type="molecule type" value="Genomic_DNA"/>
</dbReference>
<keyword evidence="3" id="KW-0732">Signal</keyword>
<protein>
    <recommendedName>
        <fullName evidence="5">WxxW domain-containing protein</fullName>
    </recommendedName>
</protein>
<reference evidence="6" key="1">
    <citation type="submission" date="2022-11" db="EMBL/GenBank/DDBJ databases">
        <title>Centuries of genome instability and evolution in soft-shell clam transmissible cancer (bioRxiv).</title>
        <authorList>
            <person name="Hart S.F.M."/>
            <person name="Yonemitsu M.A."/>
            <person name="Giersch R.M."/>
            <person name="Beal B.F."/>
            <person name="Arriagada G."/>
            <person name="Davis B.W."/>
            <person name="Ostrander E.A."/>
            <person name="Goff S.P."/>
            <person name="Metzger M.J."/>
        </authorList>
    </citation>
    <scope>NUCLEOTIDE SEQUENCE</scope>
    <source>
        <strain evidence="6">MELC-2E11</strain>
        <tissue evidence="6">Siphon/mantle</tissue>
    </source>
</reference>
<keyword evidence="4" id="KW-0325">Glycoprotein</keyword>
<organism evidence="6 7">
    <name type="scientific">Mya arenaria</name>
    <name type="common">Soft-shell clam</name>
    <dbReference type="NCBI Taxonomy" id="6604"/>
    <lineage>
        <taxon>Eukaryota</taxon>
        <taxon>Metazoa</taxon>
        <taxon>Spiralia</taxon>
        <taxon>Lophotrochozoa</taxon>
        <taxon>Mollusca</taxon>
        <taxon>Bivalvia</taxon>
        <taxon>Autobranchia</taxon>
        <taxon>Heteroconchia</taxon>
        <taxon>Euheterodonta</taxon>
        <taxon>Imparidentia</taxon>
        <taxon>Neoheterodontei</taxon>
        <taxon>Myida</taxon>
        <taxon>Myoidea</taxon>
        <taxon>Myidae</taxon>
        <taxon>Mya</taxon>
    </lineage>
</organism>